<name>A0A1G6BQL7_EUBOX</name>
<keyword evidence="1" id="KW-1133">Transmembrane helix</keyword>
<evidence type="ECO:0000313" key="3">
    <source>
        <dbReference type="Proteomes" id="UP000199228"/>
    </source>
</evidence>
<evidence type="ECO:0000256" key="1">
    <source>
        <dbReference type="SAM" id="Phobius"/>
    </source>
</evidence>
<keyword evidence="3" id="KW-1185">Reference proteome</keyword>
<evidence type="ECO:0000313" key="2">
    <source>
        <dbReference type="EMBL" id="SDB22916.1"/>
    </source>
</evidence>
<dbReference type="STRING" id="1732.SAMN02910417_01691"/>
<keyword evidence="1" id="KW-0472">Membrane</keyword>
<sequence>MRALKYSLKDINKHKILYRTIIVQLIVTYVILSYALTQIMTLYNGMNKLDDLAKKNAYVLEDSTTDDRINQRFDNEEQATEKLAKVCESMDDFDNFYINYGYPVEQEIGYGGSDIFVMTANQNLMSLYNNRCNKRS</sequence>
<organism evidence="2 3">
    <name type="scientific">Eubacterium oxidoreducens</name>
    <dbReference type="NCBI Taxonomy" id="1732"/>
    <lineage>
        <taxon>Bacteria</taxon>
        <taxon>Bacillati</taxon>
        <taxon>Bacillota</taxon>
        <taxon>Clostridia</taxon>
        <taxon>Eubacteriales</taxon>
        <taxon>Eubacteriaceae</taxon>
        <taxon>Eubacterium</taxon>
    </lineage>
</organism>
<accession>A0A1G6BQL7</accession>
<reference evidence="2 3" key="1">
    <citation type="submission" date="2016-10" db="EMBL/GenBank/DDBJ databases">
        <authorList>
            <person name="de Groot N.N."/>
        </authorList>
    </citation>
    <scope>NUCLEOTIDE SEQUENCE [LARGE SCALE GENOMIC DNA]</scope>
    <source>
        <strain evidence="2 3">DSM 3217</strain>
    </source>
</reference>
<dbReference type="AlphaFoldDB" id="A0A1G6BQL7"/>
<dbReference type="Proteomes" id="UP000199228">
    <property type="component" value="Unassembled WGS sequence"/>
</dbReference>
<keyword evidence="1" id="KW-0812">Transmembrane</keyword>
<dbReference type="EMBL" id="FMXR01000012">
    <property type="protein sequence ID" value="SDB22916.1"/>
    <property type="molecule type" value="Genomic_DNA"/>
</dbReference>
<proteinExistence type="predicted"/>
<gene>
    <name evidence="2" type="ORF">SAMN02910417_01691</name>
</gene>
<protein>
    <submittedName>
        <fullName evidence="2">Uncharacterized protein</fullName>
    </submittedName>
</protein>
<feature type="transmembrane region" description="Helical" evidence="1">
    <location>
        <begin position="21"/>
        <end position="43"/>
    </location>
</feature>